<name>A0A2T4UNM4_9ACTN</name>
<dbReference type="EMBL" id="PYYB01000001">
    <property type="protein sequence ID" value="PTL60821.1"/>
    <property type="molecule type" value="Genomic_DNA"/>
</dbReference>
<gene>
    <name evidence="2" type="ORF">C7Y72_12030</name>
</gene>
<comment type="caution">
    <text evidence="2">The sequence shown here is derived from an EMBL/GenBank/DDBJ whole genome shotgun (WGS) entry which is preliminary data.</text>
</comment>
<organism evidence="2 3">
    <name type="scientific">Paraconexibacter algicola</name>
    <dbReference type="NCBI Taxonomy" id="2133960"/>
    <lineage>
        <taxon>Bacteria</taxon>
        <taxon>Bacillati</taxon>
        <taxon>Actinomycetota</taxon>
        <taxon>Thermoleophilia</taxon>
        <taxon>Solirubrobacterales</taxon>
        <taxon>Paraconexibacteraceae</taxon>
        <taxon>Paraconexibacter</taxon>
    </lineage>
</organism>
<proteinExistence type="predicted"/>
<feature type="domain" description="M23ase beta-sheet core" evidence="1">
    <location>
        <begin position="189"/>
        <end position="277"/>
    </location>
</feature>
<dbReference type="PANTHER" id="PTHR21666:SF270">
    <property type="entry name" value="MUREIN HYDROLASE ACTIVATOR ENVC"/>
    <property type="match status" value="1"/>
</dbReference>
<reference evidence="2 3" key="1">
    <citation type="submission" date="2018-03" db="EMBL/GenBank/DDBJ databases">
        <title>Aquarubrobacter algicola gen. nov., sp. nov., a novel actinobacterium isolated from shallow eutrophic lake during the end of cyanobacterial harmful algal blooms.</title>
        <authorList>
            <person name="Chun S.J."/>
        </authorList>
    </citation>
    <scope>NUCLEOTIDE SEQUENCE [LARGE SCALE GENOMIC DNA]</scope>
    <source>
        <strain evidence="2 3">Seoho-28</strain>
    </source>
</reference>
<dbReference type="SUPFAM" id="SSF51261">
    <property type="entry name" value="Duplicated hybrid motif"/>
    <property type="match status" value="1"/>
</dbReference>
<sequence>MDGVTRVVFQGANGTKDDRSATPSFAAATSLTVAVPRGARTGALRLVSPAGGSSRTRRLRILTTPVPQADVTGTTTDLTPGEALIAGSRKRMLLQYTAAVAGTVEAVRLDSGQVMRSWPVAAGSGELRWDGTVGGEVVTAGRYVLRLAGQPTASQASSAAVQIHDAIFPIRGKHDLGQSATNDFGGGRGHGGQDMFARCGVPLVAARPGTVQFEAVQSRAGNYVVLQDKTGRSYTYMHMRDRALVKKGQRVRAGQRIGYVGQTGRASGCHLHFELWTAPGWYTGGEGVDPLPELRRWDSFS</sequence>
<dbReference type="OrthoDB" id="1099523at2"/>
<dbReference type="InterPro" id="IPR016047">
    <property type="entry name" value="M23ase_b-sheet_dom"/>
</dbReference>
<dbReference type="GO" id="GO:0004222">
    <property type="term" value="F:metalloendopeptidase activity"/>
    <property type="evidence" value="ECO:0007669"/>
    <property type="project" value="TreeGrafter"/>
</dbReference>
<dbReference type="Pfam" id="PF01551">
    <property type="entry name" value="Peptidase_M23"/>
    <property type="match status" value="1"/>
</dbReference>
<dbReference type="InterPro" id="IPR050570">
    <property type="entry name" value="Cell_wall_metabolism_enzyme"/>
</dbReference>
<dbReference type="PANTHER" id="PTHR21666">
    <property type="entry name" value="PEPTIDASE-RELATED"/>
    <property type="match status" value="1"/>
</dbReference>
<accession>A0A2T4UNM4</accession>
<dbReference type="InterPro" id="IPR011055">
    <property type="entry name" value="Dup_hybrid_motif"/>
</dbReference>
<evidence type="ECO:0000259" key="1">
    <source>
        <dbReference type="Pfam" id="PF01551"/>
    </source>
</evidence>
<dbReference type="CDD" id="cd12797">
    <property type="entry name" value="M23_peptidase"/>
    <property type="match status" value="1"/>
</dbReference>
<evidence type="ECO:0000313" key="3">
    <source>
        <dbReference type="Proteomes" id="UP000240739"/>
    </source>
</evidence>
<dbReference type="Proteomes" id="UP000240739">
    <property type="component" value="Unassembled WGS sequence"/>
</dbReference>
<protein>
    <recommendedName>
        <fullName evidence="1">M23ase beta-sheet core domain-containing protein</fullName>
    </recommendedName>
</protein>
<dbReference type="Gene3D" id="2.70.70.10">
    <property type="entry name" value="Glucose Permease (Domain IIA)"/>
    <property type="match status" value="1"/>
</dbReference>
<evidence type="ECO:0000313" key="2">
    <source>
        <dbReference type="EMBL" id="PTL60821.1"/>
    </source>
</evidence>
<keyword evidence="3" id="KW-1185">Reference proteome</keyword>
<dbReference type="AlphaFoldDB" id="A0A2T4UNM4"/>